<reference evidence="2 3" key="1">
    <citation type="submission" date="2015-07" db="EMBL/GenBank/DDBJ databases">
        <title>The genome of Melipona quadrifasciata.</title>
        <authorList>
            <person name="Pan H."/>
            <person name="Kapheim K."/>
        </authorList>
    </citation>
    <scope>NUCLEOTIDE SEQUENCE [LARGE SCALE GENOMIC DNA]</scope>
    <source>
        <strain evidence="2">0111107301</strain>
        <tissue evidence="2">Whole body</tissue>
    </source>
</reference>
<keyword evidence="3" id="KW-1185">Reference proteome</keyword>
<dbReference type="AlphaFoldDB" id="A0A0M8ZR64"/>
<feature type="compositionally biased region" description="Basic residues" evidence="1">
    <location>
        <begin position="15"/>
        <end position="45"/>
    </location>
</feature>
<name>A0A0M8ZR64_9HYME</name>
<protein>
    <submittedName>
        <fullName evidence="2">Uncharacterized protein</fullName>
    </submittedName>
</protein>
<dbReference type="EMBL" id="KQ435936">
    <property type="protein sequence ID" value="KOX68306.1"/>
    <property type="molecule type" value="Genomic_DNA"/>
</dbReference>
<accession>A0A0M8ZR64</accession>
<proteinExistence type="predicted"/>
<dbReference type="Proteomes" id="UP000053105">
    <property type="component" value="Unassembled WGS sequence"/>
</dbReference>
<organism evidence="2 3">
    <name type="scientific">Melipona quadrifasciata</name>
    <dbReference type="NCBI Taxonomy" id="166423"/>
    <lineage>
        <taxon>Eukaryota</taxon>
        <taxon>Metazoa</taxon>
        <taxon>Ecdysozoa</taxon>
        <taxon>Arthropoda</taxon>
        <taxon>Hexapoda</taxon>
        <taxon>Insecta</taxon>
        <taxon>Pterygota</taxon>
        <taxon>Neoptera</taxon>
        <taxon>Endopterygota</taxon>
        <taxon>Hymenoptera</taxon>
        <taxon>Apocrita</taxon>
        <taxon>Aculeata</taxon>
        <taxon>Apoidea</taxon>
        <taxon>Anthophila</taxon>
        <taxon>Apidae</taxon>
        <taxon>Melipona</taxon>
    </lineage>
</organism>
<gene>
    <name evidence="2" type="ORF">WN51_07044</name>
</gene>
<feature type="region of interest" description="Disordered" evidence="1">
    <location>
        <begin position="1"/>
        <end position="49"/>
    </location>
</feature>
<evidence type="ECO:0000313" key="2">
    <source>
        <dbReference type="EMBL" id="KOX68306.1"/>
    </source>
</evidence>
<evidence type="ECO:0000313" key="3">
    <source>
        <dbReference type="Proteomes" id="UP000053105"/>
    </source>
</evidence>
<evidence type="ECO:0000256" key="1">
    <source>
        <dbReference type="SAM" id="MobiDB-lite"/>
    </source>
</evidence>
<sequence length="74" mass="9297">MSRAMCSHLIASRKVLVRKKKKKKKKKKKRRRRRRRRQKKKKRNYGTHLSKFLLRKNNEAFFDFQTRHIVLEFN</sequence>